<organism evidence="2 3">
    <name type="scientific">Streptomyces blastmyceticus</name>
    <dbReference type="NCBI Taxonomy" id="68180"/>
    <lineage>
        <taxon>Bacteria</taxon>
        <taxon>Bacillati</taxon>
        <taxon>Actinomycetota</taxon>
        <taxon>Actinomycetes</taxon>
        <taxon>Kitasatosporales</taxon>
        <taxon>Streptomycetaceae</taxon>
        <taxon>Streptomyces</taxon>
    </lineage>
</organism>
<evidence type="ECO:0000313" key="2">
    <source>
        <dbReference type="EMBL" id="GAA0366906.1"/>
    </source>
</evidence>
<protein>
    <submittedName>
        <fullName evidence="2">Uncharacterized protein</fullName>
    </submittedName>
</protein>
<keyword evidence="1" id="KW-1133">Transmembrane helix</keyword>
<accession>A0ABP3HDI0</accession>
<proteinExistence type="predicted"/>
<evidence type="ECO:0000256" key="1">
    <source>
        <dbReference type="SAM" id="Phobius"/>
    </source>
</evidence>
<dbReference type="RefSeq" id="WP_344121256.1">
    <property type="nucleotide sequence ID" value="NZ_BAAABW010000026.1"/>
</dbReference>
<keyword evidence="1" id="KW-0812">Transmembrane</keyword>
<dbReference type="Proteomes" id="UP001500063">
    <property type="component" value="Unassembled WGS sequence"/>
</dbReference>
<reference evidence="3" key="1">
    <citation type="journal article" date="2019" name="Int. J. Syst. Evol. Microbiol.">
        <title>The Global Catalogue of Microorganisms (GCM) 10K type strain sequencing project: providing services to taxonomists for standard genome sequencing and annotation.</title>
        <authorList>
            <consortium name="The Broad Institute Genomics Platform"/>
            <consortium name="The Broad Institute Genome Sequencing Center for Infectious Disease"/>
            <person name="Wu L."/>
            <person name="Ma J."/>
        </authorList>
    </citation>
    <scope>NUCLEOTIDE SEQUENCE [LARGE SCALE GENOMIC DNA]</scope>
    <source>
        <strain evidence="3">JCM 4565</strain>
    </source>
</reference>
<keyword evidence="1" id="KW-0472">Membrane</keyword>
<comment type="caution">
    <text evidence="2">The sequence shown here is derived from an EMBL/GenBank/DDBJ whole genome shotgun (WGS) entry which is preliminary data.</text>
</comment>
<keyword evidence="3" id="KW-1185">Reference proteome</keyword>
<evidence type="ECO:0000313" key="3">
    <source>
        <dbReference type="Proteomes" id="UP001500063"/>
    </source>
</evidence>
<sequence>MGRGGRRAEVLPVAAGVRALQGLAYFHNDGLGRGIAVLVVWIIACAGLLHLRDARDARKRTAPAS</sequence>
<name>A0ABP3HDI0_9ACTN</name>
<feature type="transmembrane region" description="Helical" evidence="1">
    <location>
        <begin position="30"/>
        <end position="51"/>
    </location>
</feature>
<dbReference type="EMBL" id="BAAABW010000026">
    <property type="protein sequence ID" value="GAA0366906.1"/>
    <property type="molecule type" value="Genomic_DNA"/>
</dbReference>
<gene>
    <name evidence="2" type="ORF">GCM10010319_51030</name>
</gene>